<dbReference type="OrthoDB" id="5572942at2"/>
<name>A0A1G6HHK9_9ACTN</name>
<dbReference type="InterPro" id="IPR008979">
    <property type="entry name" value="Galactose-bd-like_sf"/>
</dbReference>
<organism evidence="1 2">
    <name type="scientific">Raineyella antarctica</name>
    <dbReference type="NCBI Taxonomy" id="1577474"/>
    <lineage>
        <taxon>Bacteria</taxon>
        <taxon>Bacillati</taxon>
        <taxon>Actinomycetota</taxon>
        <taxon>Actinomycetes</taxon>
        <taxon>Propionibacteriales</taxon>
        <taxon>Propionibacteriaceae</taxon>
        <taxon>Raineyella</taxon>
    </lineage>
</organism>
<dbReference type="AlphaFoldDB" id="A0A1G6HHK9"/>
<dbReference type="STRING" id="1577474.GA0111570_11060"/>
<dbReference type="EMBL" id="FMYF01000010">
    <property type="protein sequence ID" value="SDB93722.1"/>
    <property type="molecule type" value="Genomic_DNA"/>
</dbReference>
<keyword evidence="2" id="KW-1185">Reference proteome</keyword>
<evidence type="ECO:0000313" key="2">
    <source>
        <dbReference type="Proteomes" id="UP000199086"/>
    </source>
</evidence>
<proteinExistence type="predicted"/>
<protein>
    <recommendedName>
        <fullName evidence="3">Carbohydrate-binding protein</fullName>
    </recommendedName>
</protein>
<gene>
    <name evidence="1" type="ORF">GA0111570_11060</name>
</gene>
<evidence type="ECO:0008006" key="3">
    <source>
        <dbReference type="Google" id="ProtNLM"/>
    </source>
</evidence>
<reference evidence="1 2" key="1">
    <citation type="submission" date="2016-06" db="EMBL/GenBank/DDBJ databases">
        <authorList>
            <person name="Olsen C.W."/>
            <person name="Carey S."/>
            <person name="Hinshaw L."/>
            <person name="Karasin A.I."/>
        </authorList>
    </citation>
    <scope>NUCLEOTIDE SEQUENCE [LARGE SCALE GENOMIC DNA]</scope>
    <source>
        <strain evidence="1 2">LZ-22</strain>
    </source>
</reference>
<accession>A0A1G6HHK9</accession>
<dbReference type="SUPFAM" id="SSF49785">
    <property type="entry name" value="Galactose-binding domain-like"/>
    <property type="match status" value="1"/>
</dbReference>
<evidence type="ECO:0000313" key="1">
    <source>
        <dbReference type="EMBL" id="SDB93722.1"/>
    </source>
</evidence>
<dbReference type="Proteomes" id="UP000199086">
    <property type="component" value="Unassembled WGS sequence"/>
</dbReference>
<sequence>MRKRVLPSTEDARKADVDWLDLEPLVEVEITSEDPAHPIEAALLPGVGAGWRAAGPGPQTIRLIFDPPQPLHRILLEFRETTVERTQEYVLRWSADGGQQFREVLRQQWNFSPGGSTRQVEEHGVDLAGVAVLELEIIPDIGGGSARASLEAWRLA</sequence>
<dbReference type="RefSeq" id="WP_092612408.1">
    <property type="nucleotide sequence ID" value="NZ_FMYF01000010.1"/>
</dbReference>